<dbReference type="AlphaFoldDB" id="A0A4W3KE18"/>
<organism evidence="2 3">
    <name type="scientific">Callorhinchus milii</name>
    <name type="common">Ghost shark</name>
    <dbReference type="NCBI Taxonomy" id="7868"/>
    <lineage>
        <taxon>Eukaryota</taxon>
        <taxon>Metazoa</taxon>
        <taxon>Chordata</taxon>
        <taxon>Craniata</taxon>
        <taxon>Vertebrata</taxon>
        <taxon>Chondrichthyes</taxon>
        <taxon>Holocephali</taxon>
        <taxon>Chimaeriformes</taxon>
        <taxon>Callorhinchidae</taxon>
        <taxon>Callorhinchus</taxon>
    </lineage>
</organism>
<dbReference type="Ensembl" id="ENSCMIT00000044829.1">
    <property type="protein sequence ID" value="ENSCMIP00000044195.1"/>
    <property type="gene ID" value="ENSCMIG00000018308.1"/>
</dbReference>
<evidence type="ECO:0000313" key="2">
    <source>
        <dbReference type="Ensembl" id="ENSCMIP00000044195.1"/>
    </source>
</evidence>
<reference evidence="3" key="2">
    <citation type="journal article" date="2007" name="PLoS Biol.">
        <title>Survey sequencing and comparative analysis of the elephant shark (Callorhinchus milii) genome.</title>
        <authorList>
            <person name="Venkatesh B."/>
            <person name="Kirkness E.F."/>
            <person name="Loh Y.H."/>
            <person name="Halpern A.L."/>
            <person name="Lee A.P."/>
            <person name="Johnson J."/>
            <person name="Dandona N."/>
            <person name="Viswanathan L.D."/>
            <person name="Tay A."/>
            <person name="Venter J.C."/>
            <person name="Strausberg R.L."/>
            <person name="Brenner S."/>
        </authorList>
    </citation>
    <scope>NUCLEOTIDE SEQUENCE [LARGE SCALE GENOMIC DNA]</scope>
</reference>
<dbReference type="Proteomes" id="UP000314986">
    <property type="component" value="Unassembled WGS sequence"/>
</dbReference>
<evidence type="ECO:0000313" key="3">
    <source>
        <dbReference type="Proteomes" id="UP000314986"/>
    </source>
</evidence>
<feature type="region of interest" description="Disordered" evidence="1">
    <location>
        <begin position="1"/>
        <end position="46"/>
    </location>
</feature>
<protein>
    <submittedName>
        <fullName evidence="2">Uncharacterized protein</fullName>
    </submittedName>
</protein>
<keyword evidence="3" id="KW-1185">Reference proteome</keyword>
<sequence>MKPRYRGRRDQPRKRHMKVKTTKKTRMRRKGQRKTCYAHKQKPSKVIKPKAENEVQNALKAKQRSLNESLRHRISLKKHV</sequence>
<evidence type="ECO:0000256" key="1">
    <source>
        <dbReference type="SAM" id="MobiDB-lite"/>
    </source>
</evidence>
<name>A0A4W3KE18_CALMI</name>
<reference evidence="2" key="4">
    <citation type="submission" date="2025-08" db="UniProtKB">
        <authorList>
            <consortium name="Ensembl"/>
        </authorList>
    </citation>
    <scope>IDENTIFICATION</scope>
</reference>
<reference evidence="3" key="1">
    <citation type="journal article" date="2006" name="Science">
        <title>Ancient noncoding elements conserved in the human genome.</title>
        <authorList>
            <person name="Venkatesh B."/>
            <person name="Kirkness E.F."/>
            <person name="Loh Y.H."/>
            <person name="Halpern A.L."/>
            <person name="Lee A.P."/>
            <person name="Johnson J."/>
            <person name="Dandona N."/>
            <person name="Viswanathan L.D."/>
            <person name="Tay A."/>
            <person name="Venter J.C."/>
            <person name="Strausberg R.L."/>
            <person name="Brenner S."/>
        </authorList>
    </citation>
    <scope>NUCLEOTIDE SEQUENCE [LARGE SCALE GENOMIC DNA]</scope>
</reference>
<accession>A0A4W3KE18</accession>
<reference evidence="3" key="3">
    <citation type="journal article" date="2014" name="Nature">
        <title>Elephant shark genome provides unique insights into gnathostome evolution.</title>
        <authorList>
            <consortium name="International Elephant Shark Genome Sequencing Consortium"/>
            <person name="Venkatesh B."/>
            <person name="Lee A.P."/>
            <person name="Ravi V."/>
            <person name="Maurya A.K."/>
            <person name="Lian M.M."/>
            <person name="Swann J.B."/>
            <person name="Ohta Y."/>
            <person name="Flajnik M.F."/>
            <person name="Sutoh Y."/>
            <person name="Kasahara M."/>
            <person name="Hoon S."/>
            <person name="Gangu V."/>
            <person name="Roy S.W."/>
            <person name="Irimia M."/>
            <person name="Korzh V."/>
            <person name="Kondrychyn I."/>
            <person name="Lim Z.W."/>
            <person name="Tay B.H."/>
            <person name="Tohari S."/>
            <person name="Kong K.W."/>
            <person name="Ho S."/>
            <person name="Lorente-Galdos B."/>
            <person name="Quilez J."/>
            <person name="Marques-Bonet T."/>
            <person name="Raney B.J."/>
            <person name="Ingham P.W."/>
            <person name="Tay A."/>
            <person name="Hillier L.W."/>
            <person name="Minx P."/>
            <person name="Boehm T."/>
            <person name="Wilson R.K."/>
            <person name="Brenner S."/>
            <person name="Warren W.C."/>
        </authorList>
    </citation>
    <scope>NUCLEOTIDE SEQUENCE [LARGE SCALE GENOMIC DNA]</scope>
</reference>
<proteinExistence type="predicted"/>
<reference evidence="2" key="5">
    <citation type="submission" date="2025-09" db="UniProtKB">
        <authorList>
            <consortium name="Ensembl"/>
        </authorList>
    </citation>
    <scope>IDENTIFICATION</scope>
</reference>
<dbReference type="GeneTree" id="ENSGT00970000197163"/>
<dbReference type="InParanoid" id="A0A4W3KE18"/>